<accession>A0A066ZC36</accession>
<keyword evidence="3" id="KW-1185">Reference proteome</keyword>
<gene>
    <name evidence="2" type="ORF">KCH_02990</name>
</gene>
<evidence type="ECO:0008006" key="4">
    <source>
        <dbReference type="Google" id="ProtNLM"/>
    </source>
</evidence>
<reference evidence="2 3" key="1">
    <citation type="submission" date="2014-05" db="EMBL/GenBank/DDBJ databases">
        <title>Draft Genome Sequence of Kitasatospora cheerisanensis KCTC 2395.</title>
        <authorList>
            <person name="Nam D.H."/>
        </authorList>
    </citation>
    <scope>NUCLEOTIDE SEQUENCE [LARGE SCALE GENOMIC DNA]</scope>
    <source>
        <strain evidence="2 3">KCTC 2395</strain>
    </source>
</reference>
<feature type="region of interest" description="Disordered" evidence="1">
    <location>
        <begin position="1"/>
        <end position="40"/>
    </location>
</feature>
<dbReference type="AlphaFoldDB" id="A0A066ZC36"/>
<evidence type="ECO:0000313" key="3">
    <source>
        <dbReference type="Proteomes" id="UP000027178"/>
    </source>
</evidence>
<dbReference type="EMBL" id="JNBY01000014">
    <property type="protein sequence ID" value="KDN87886.1"/>
    <property type="molecule type" value="Genomic_DNA"/>
</dbReference>
<protein>
    <recommendedName>
        <fullName evidence="4">Lipoprotein</fullName>
    </recommendedName>
</protein>
<dbReference type="Proteomes" id="UP000027178">
    <property type="component" value="Unassembled WGS sequence"/>
</dbReference>
<evidence type="ECO:0000313" key="2">
    <source>
        <dbReference type="EMBL" id="KDN87886.1"/>
    </source>
</evidence>
<proteinExistence type="predicted"/>
<organism evidence="2 3">
    <name type="scientific">Kitasatospora cheerisanensis KCTC 2395</name>
    <dbReference type="NCBI Taxonomy" id="1348663"/>
    <lineage>
        <taxon>Bacteria</taxon>
        <taxon>Bacillati</taxon>
        <taxon>Actinomycetota</taxon>
        <taxon>Actinomycetes</taxon>
        <taxon>Kitasatosporales</taxon>
        <taxon>Streptomycetaceae</taxon>
        <taxon>Kitasatospora</taxon>
    </lineage>
</organism>
<feature type="compositionally biased region" description="Low complexity" evidence="1">
    <location>
        <begin position="26"/>
        <end position="40"/>
    </location>
</feature>
<dbReference type="PATRIC" id="fig|1348663.4.peg.278"/>
<dbReference type="eggNOG" id="ENOG503083X">
    <property type="taxonomic scope" value="Bacteria"/>
</dbReference>
<comment type="caution">
    <text evidence="2">The sequence shown here is derived from an EMBL/GenBank/DDBJ whole genome shotgun (WGS) entry which is preliminary data.</text>
</comment>
<sequence length="243" mass="25290">MLAAALTGCSATPAPPRPAPAPPRPTATSASTTAPGPNDPAQELAQLRAALAAAQQPFSAILSVQVTDGTLDVRRQGAINVAPDAQTGALGVVSVQQDARTQTYLTVTRDAAWTRTEDRPWTRSPRPAQPLLVDHRPLAQALLRADPGSFHGMAKIRTLHGGTGFHLVGRLPVAQLADALDADSRAHLAEHQVPDCATDLLIDDAGRLSELTLSCEAGGYAFRSTTGLAEFGPVAETPPPADL</sequence>
<evidence type="ECO:0000256" key="1">
    <source>
        <dbReference type="SAM" id="MobiDB-lite"/>
    </source>
</evidence>
<dbReference type="HOGENOM" id="CLU_1178965_0_0_11"/>
<name>A0A066ZC36_9ACTN</name>
<feature type="compositionally biased region" description="Pro residues" evidence="1">
    <location>
        <begin position="13"/>
        <end position="25"/>
    </location>
</feature>